<dbReference type="InterPro" id="IPR023213">
    <property type="entry name" value="CAT-like_dom_sf"/>
</dbReference>
<reference evidence="1 2" key="1">
    <citation type="submission" date="2024-09" db="EMBL/GenBank/DDBJ databases">
        <authorList>
            <person name="Sun Q."/>
            <person name="Mori K."/>
        </authorList>
    </citation>
    <scope>NUCLEOTIDE SEQUENCE [LARGE SCALE GENOMIC DNA]</scope>
    <source>
        <strain evidence="1 2">NCAIM B.02415</strain>
    </source>
</reference>
<name>A0ABV6LA32_9SPHI</name>
<sequence>MENEKLMISSLDNNKIGEEVLSEIRKSKTALIEYLSGFKNETYTKISKVRESESYVMSSAQRRLWVLCQLEEGNAAYNMSGVHVFEGVLEVGCLSS</sequence>
<evidence type="ECO:0000313" key="1">
    <source>
        <dbReference type="EMBL" id="MFC0516336.1"/>
    </source>
</evidence>
<dbReference type="RefSeq" id="WP_377024122.1">
    <property type="nucleotide sequence ID" value="NZ_JBHLTS010000028.1"/>
</dbReference>
<dbReference type="Proteomes" id="UP001589828">
    <property type="component" value="Unassembled WGS sequence"/>
</dbReference>
<proteinExistence type="predicted"/>
<accession>A0ABV6LA32</accession>
<comment type="caution">
    <text evidence="1">The sequence shown here is derived from an EMBL/GenBank/DDBJ whole genome shotgun (WGS) entry which is preliminary data.</text>
</comment>
<gene>
    <name evidence="1" type="ORF">ACFFGT_19120</name>
</gene>
<dbReference type="EMBL" id="JBHLTS010000028">
    <property type="protein sequence ID" value="MFC0516336.1"/>
    <property type="molecule type" value="Genomic_DNA"/>
</dbReference>
<organism evidence="1 2">
    <name type="scientific">Mucilaginibacter angelicae</name>
    <dbReference type="NCBI Taxonomy" id="869718"/>
    <lineage>
        <taxon>Bacteria</taxon>
        <taxon>Pseudomonadati</taxon>
        <taxon>Bacteroidota</taxon>
        <taxon>Sphingobacteriia</taxon>
        <taxon>Sphingobacteriales</taxon>
        <taxon>Sphingobacteriaceae</taxon>
        <taxon>Mucilaginibacter</taxon>
    </lineage>
</organism>
<keyword evidence="2" id="KW-1185">Reference proteome</keyword>
<protein>
    <submittedName>
        <fullName evidence="1">Uncharacterized protein</fullName>
    </submittedName>
</protein>
<feature type="non-terminal residue" evidence="1">
    <location>
        <position position="96"/>
    </location>
</feature>
<dbReference type="Gene3D" id="3.30.559.10">
    <property type="entry name" value="Chloramphenicol acetyltransferase-like domain"/>
    <property type="match status" value="1"/>
</dbReference>
<evidence type="ECO:0000313" key="2">
    <source>
        <dbReference type="Proteomes" id="UP001589828"/>
    </source>
</evidence>